<dbReference type="PANTHER" id="PTHR13847:SF289">
    <property type="entry name" value="GLYCINE OXIDASE"/>
    <property type="match status" value="1"/>
</dbReference>
<reference evidence="3 4" key="1">
    <citation type="submission" date="2021-05" db="EMBL/GenBank/DDBJ databases">
        <title>A Polyphasic approach of four new species of the genus Ohtaekwangia: Ohtaekwangia histidinii sp. nov., Ohtaekwangia cretensis sp. nov., Ohtaekwangia indiensis sp. nov., Ohtaekwangia reichenbachii sp. nov. from diverse environment.</title>
        <authorList>
            <person name="Octaviana S."/>
        </authorList>
    </citation>
    <scope>NUCLEOTIDE SEQUENCE [LARGE SCALE GENOMIC DNA]</scope>
    <source>
        <strain evidence="3 4">PWU20</strain>
    </source>
</reference>
<dbReference type="RefSeq" id="WP_254151702.1">
    <property type="nucleotide sequence ID" value="NZ_JAHESD010000003.1"/>
</dbReference>
<feature type="domain" description="FAD dependent oxidoreductase" evidence="2">
    <location>
        <begin position="8"/>
        <end position="332"/>
    </location>
</feature>
<dbReference type="SUPFAM" id="SSF54373">
    <property type="entry name" value="FAD-linked reductases, C-terminal domain"/>
    <property type="match status" value="1"/>
</dbReference>
<protein>
    <submittedName>
        <fullName evidence="3">FAD-binding oxidoreductase</fullName>
    </submittedName>
</protein>
<dbReference type="Proteomes" id="UP000772618">
    <property type="component" value="Unassembled WGS sequence"/>
</dbReference>
<evidence type="ECO:0000313" key="3">
    <source>
        <dbReference type="EMBL" id="MBT1702007.1"/>
    </source>
</evidence>
<dbReference type="Gene3D" id="3.30.9.10">
    <property type="entry name" value="D-Amino Acid Oxidase, subunit A, domain 2"/>
    <property type="match status" value="1"/>
</dbReference>
<evidence type="ECO:0000259" key="2">
    <source>
        <dbReference type="Pfam" id="PF01266"/>
    </source>
</evidence>
<keyword evidence="4" id="KW-1185">Reference proteome</keyword>
<evidence type="ECO:0000313" key="4">
    <source>
        <dbReference type="Proteomes" id="UP000772618"/>
    </source>
</evidence>
<organism evidence="3 4">
    <name type="scientific">Chryseosolibacter indicus</name>
    <dbReference type="NCBI Taxonomy" id="2782351"/>
    <lineage>
        <taxon>Bacteria</taxon>
        <taxon>Pseudomonadati</taxon>
        <taxon>Bacteroidota</taxon>
        <taxon>Cytophagia</taxon>
        <taxon>Cytophagales</taxon>
        <taxon>Chryseotaleaceae</taxon>
        <taxon>Chryseosolibacter</taxon>
    </lineage>
</organism>
<evidence type="ECO:0000256" key="1">
    <source>
        <dbReference type="ARBA" id="ARBA00023002"/>
    </source>
</evidence>
<dbReference type="PANTHER" id="PTHR13847">
    <property type="entry name" value="SARCOSINE DEHYDROGENASE-RELATED"/>
    <property type="match status" value="1"/>
</dbReference>
<proteinExistence type="predicted"/>
<dbReference type="Pfam" id="PF01266">
    <property type="entry name" value="DAO"/>
    <property type="match status" value="1"/>
</dbReference>
<sequence>MRQTLSVDYIIVGQGLAGSALAVHLMKMNKKFVIIDGPTPNSATRVAAGLFNPVTGKNLVKTWLADKIFPYLHTFYPEVEKMTGKKLFYSMPLYRPFVTVEEQNEWMGRSTDETYKDIIDKVITKPHFTGVHDPLGGLLLKQCGFVDTQAFLEGVRNEVSLRNGILDVTFNHQNLVIRDNLVCYDHIEAPYIIFCEGVNVSANPWFDRLPIRSLKGETLTVRCFLEENNFILNRGVYLVPIEDENVYRVGATYNLQDKTPTVTMAGKFELEEKLNELVAAPYEITGQAWGFRPTTVDRRPIMGKHPYYKSLVIFNGLGTKGISLAPYFSQHLIQCLENATPLYKEVDVARYKLLY</sequence>
<dbReference type="Gene3D" id="3.50.50.60">
    <property type="entry name" value="FAD/NAD(P)-binding domain"/>
    <property type="match status" value="1"/>
</dbReference>
<name>A0ABS5VMK5_9BACT</name>
<dbReference type="SUPFAM" id="SSF51971">
    <property type="entry name" value="Nucleotide-binding domain"/>
    <property type="match status" value="1"/>
</dbReference>
<accession>A0ABS5VMK5</accession>
<gene>
    <name evidence="3" type="ORF">KK060_01875</name>
</gene>
<dbReference type="InterPro" id="IPR006076">
    <property type="entry name" value="FAD-dep_OxRdtase"/>
</dbReference>
<comment type="caution">
    <text evidence="3">The sequence shown here is derived from an EMBL/GenBank/DDBJ whole genome shotgun (WGS) entry which is preliminary data.</text>
</comment>
<dbReference type="EMBL" id="JAHESD010000003">
    <property type="protein sequence ID" value="MBT1702007.1"/>
    <property type="molecule type" value="Genomic_DNA"/>
</dbReference>
<dbReference type="InterPro" id="IPR036188">
    <property type="entry name" value="FAD/NAD-bd_sf"/>
</dbReference>
<keyword evidence="1" id="KW-0560">Oxidoreductase</keyword>